<sequence length="224" mass="24559">MSETEKTQPADSNAFRYEIARKIIHLSSLSIAIIYCHITRELALLLLIPLFAGFFLVDLMKNSIEPIAEWYHRTFDGMLREHEREKKRIHFNGATYITLSALLLVLLFPKIIAVTAFALVAVSDTIAALVGKKFGRHKIGDKSIEGSLAFLASALLIIAVVPNLHPAAGVLMAVTATLTEAVSPKVNGFKIDDNLTIPLVSAAAGYLLYLVVLPGEIELLFFCP</sequence>
<keyword evidence="2" id="KW-0808">Transferase</keyword>
<keyword evidence="3" id="KW-1185">Reference proteome</keyword>
<organism evidence="2 3">
    <name type="scientific">Prosthecochloris ethylica</name>
    <dbReference type="NCBI Taxonomy" id="2743976"/>
    <lineage>
        <taxon>Bacteria</taxon>
        <taxon>Pseudomonadati</taxon>
        <taxon>Chlorobiota</taxon>
        <taxon>Chlorobiia</taxon>
        <taxon>Chlorobiales</taxon>
        <taxon>Chlorobiaceae</taxon>
        <taxon>Prosthecochloris</taxon>
    </lineage>
</organism>
<feature type="transmembrane region" description="Helical" evidence="1">
    <location>
        <begin position="32"/>
        <end position="57"/>
    </location>
</feature>
<feature type="transmembrane region" description="Helical" evidence="1">
    <location>
        <begin position="195"/>
        <end position="212"/>
    </location>
</feature>
<name>A0ABR9XQD1_9CHLB</name>
<feature type="transmembrane region" description="Helical" evidence="1">
    <location>
        <begin position="143"/>
        <end position="161"/>
    </location>
</feature>
<dbReference type="PANTHER" id="PTHR31303:SF1">
    <property type="entry name" value="CTP-DEPENDENT DIACYLGLYCEROL KINASE 1"/>
    <property type="match status" value="1"/>
</dbReference>
<protein>
    <submittedName>
        <fullName evidence="2">Phosphatidate cytidylyltransferase</fullName>
    </submittedName>
</protein>
<gene>
    <name evidence="2" type="ORF">INT08_03060</name>
</gene>
<dbReference type="EMBL" id="JADGII010000003">
    <property type="protein sequence ID" value="MBF0636163.1"/>
    <property type="molecule type" value="Genomic_DNA"/>
</dbReference>
<keyword evidence="1" id="KW-1133">Transmembrane helix</keyword>
<dbReference type="GO" id="GO:0016779">
    <property type="term" value="F:nucleotidyltransferase activity"/>
    <property type="evidence" value="ECO:0007669"/>
    <property type="project" value="UniProtKB-KW"/>
</dbReference>
<accession>A0ABR9XQD1</accession>
<evidence type="ECO:0000313" key="3">
    <source>
        <dbReference type="Proteomes" id="UP000619838"/>
    </source>
</evidence>
<keyword evidence="2" id="KW-0548">Nucleotidyltransferase</keyword>
<dbReference type="Proteomes" id="UP000619838">
    <property type="component" value="Unassembled WGS sequence"/>
</dbReference>
<proteinExistence type="predicted"/>
<evidence type="ECO:0000256" key="1">
    <source>
        <dbReference type="SAM" id="Phobius"/>
    </source>
</evidence>
<dbReference type="RefSeq" id="WP_114607622.1">
    <property type="nucleotide sequence ID" value="NZ_JABVZQ010000006.1"/>
</dbReference>
<reference evidence="2 3" key="1">
    <citation type="journal article" date="2020" name="Microorganisms">
        <title>Simultaneous Genome Sequencing of Prosthecochloris ethylica and Desulfuromonas acetoxidans within a Syntrophic Mixture Reveals Unique Pili and Protein Interactions.</title>
        <authorList>
            <person name="Kyndt J.A."/>
            <person name="Van Beeumen J.J."/>
            <person name="Meyer T.E."/>
        </authorList>
    </citation>
    <scope>NUCLEOTIDE SEQUENCE [LARGE SCALE GENOMIC DNA]</scope>
    <source>
        <strain evidence="2 3">N3</strain>
    </source>
</reference>
<evidence type="ECO:0000313" key="2">
    <source>
        <dbReference type="EMBL" id="MBF0636163.1"/>
    </source>
</evidence>
<keyword evidence="1" id="KW-0472">Membrane</keyword>
<dbReference type="PANTHER" id="PTHR31303">
    <property type="entry name" value="CTP-DEPENDENT DIACYLGLYCEROL KINASE 1"/>
    <property type="match status" value="1"/>
</dbReference>
<comment type="caution">
    <text evidence="2">The sequence shown here is derived from an EMBL/GenBank/DDBJ whole genome shotgun (WGS) entry which is preliminary data.</text>
</comment>
<dbReference type="InterPro" id="IPR037997">
    <property type="entry name" value="Dgk1-like"/>
</dbReference>
<keyword evidence="1" id="KW-0812">Transmembrane</keyword>